<gene>
    <name evidence="4" type="ORF">LCGC14_2075440</name>
</gene>
<feature type="compositionally biased region" description="Basic residues" evidence="1">
    <location>
        <begin position="465"/>
        <end position="494"/>
    </location>
</feature>
<dbReference type="EMBL" id="LAZR01024976">
    <property type="protein sequence ID" value="KKL73384.1"/>
    <property type="molecule type" value="Genomic_DNA"/>
</dbReference>
<dbReference type="InterPro" id="IPR053887">
    <property type="entry name" value="MCP_V20_C"/>
</dbReference>
<evidence type="ECO:0000313" key="4">
    <source>
        <dbReference type="EMBL" id="KKL73384.1"/>
    </source>
</evidence>
<feature type="non-terminal residue" evidence="4">
    <location>
        <position position="1"/>
    </location>
</feature>
<feature type="domain" description="Major capsid protein V20 C-terminal" evidence="3">
    <location>
        <begin position="189"/>
        <end position="343"/>
    </location>
</feature>
<evidence type="ECO:0000259" key="2">
    <source>
        <dbReference type="Pfam" id="PF21915"/>
    </source>
</evidence>
<proteinExistence type="predicted"/>
<feature type="domain" description="Major capsid protein V20 N-terminal" evidence="2">
    <location>
        <begin position="30"/>
        <end position="145"/>
    </location>
</feature>
<dbReference type="AlphaFoldDB" id="A0A0F9EHD6"/>
<reference evidence="4" key="1">
    <citation type="journal article" date="2015" name="Nature">
        <title>Complex archaea that bridge the gap between prokaryotes and eukaryotes.</title>
        <authorList>
            <person name="Spang A."/>
            <person name="Saw J.H."/>
            <person name="Jorgensen S.L."/>
            <person name="Zaremba-Niedzwiedzka K."/>
            <person name="Martijn J."/>
            <person name="Lind A.E."/>
            <person name="van Eijk R."/>
            <person name="Schleper C."/>
            <person name="Guy L."/>
            <person name="Ettema T.J."/>
        </authorList>
    </citation>
    <scope>NUCLEOTIDE SEQUENCE</scope>
</reference>
<accession>A0A0F9EHD6</accession>
<evidence type="ECO:0000256" key="1">
    <source>
        <dbReference type="SAM" id="MobiDB-lite"/>
    </source>
</evidence>
<feature type="region of interest" description="Disordered" evidence="1">
    <location>
        <begin position="465"/>
        <end position="511"/>
    </location>
</feature>
<dbReference type="Pfam" id="PF22031">
    <property type="entry name" value="MCP_V20_C"/>
    <property type="match status" value="1"/>
</dbReference>
<evidence type="ECO:0000259" key="3">
    <source>
        <dbReference type="Pfam" id="PF22031"/>
    </source>
</evidence>
<dbReference type="InterPro" id="IPR053889">
    <property type="entry name" value="Sputnik_MCP_N"/>
</dbReference>
<protein>
    <submittedName>
        <fullName evidence="4">Uncharacterized protein</fullName>
    </submittedName>
</protein>
<feature type="compositionally biased region" description="Basic and acidic residues" evidence="1">
    <location>
        <begin position="502"/>
        <end position="511"/>
    </location>
</feature>
<organism evidence="4">
    <name type="scientific">marine sediment metagenome</name>
    <dbReference type="NCBI Taxonomy" id="412755"/>
    <lineage>
        <taxon>unclassified sequences</taxon>
        <taxon>metagenomes</taxon>
        <taxon>ecological metagenomes</taxon>
    </lineage>
</organism>
<dbReference type="Pfam" id="PF21915">
    <property type="entry name" value="Sputnik_MCP_1st"/>
    <property type="match status" value="1"/>
</dbReference>
<comment type="caution">
    <text evidence="4">The sequence shown here is derived from an EMBL/GenBank/DDBJ whole genome shotgun (WGS) entry which is preliminary data.</text>
</comment>
<sequence length="511" mass="57431">NGKEVERSELNETNSAYYWYNDFSRMIGKKQNSLSPSLNDNSQTYAEVANSLRNPLKAWSDSSNDDKDGRGSFHYKSFTNAQQSAQIRADISEYLIVSPFDFGNNAQEEEGLWGVTSFQVTLSLQNDLSYMWSHSDVDSAITNFAVDVTLNSATLSSRYITPDESFVPRPMYDYNYQHYNVQKRDFGSAVAPNAQISICSNTLKMDVIPSYIYVFIKKKQANRTVLDSDSYFRIDNIKLKWANQPTLLSEYRTEDLFEMCVKNGYDGSFLDFTANTTRNFAGTTITEINGVGSVIRIRMGDDVGMMNQWMAPGLQYASDFQVEVLATNQNQSDTFEPTLYVVFQEDAVLSIGNNSAFLQLGVLSREDVINARKMEGINYQRFSDMQGGVNVKKIGRDILKIAKKGAPIAKKVLQVADLLGVPQADKALQIAKLLGIGVHEAGQLLGSQLIAGSRHKVFEPVCRRVRRKAPKKRKAPAKKRKAPAKKPGRPRKAKAGQLMSRDQLRQRLMEL</sequence>
<name>A0A0F9EHD6_9ZZZZ</name>